<dbReference type="KEGG" id="mpar:F7D14_13620"/>
<dbReference type="InterPro" id="IPR011726">
    <property type="entry name" value="KdpF"/>
</dbReference>
<dbReference type="NCBIfam" id="TIGR02115">
    <property type="entry name" value="potass_kdpF"/>
    <property type="match status" value="1"/>
</dbReference>
<dbReference type="EMBL" id="CP044331">
    <property type="protein sequence ID" value="QGM99701.1"/>
    <property type="molecule type" value="Genomic_DNA"/>
</dbReference>
<name>A0A6B8MAB5_9HYPH</name>
<keyword evidence="1" id="KW-0812">Transmembrane</keyword>
<evidence type="ECO:0000256" key="1">
    <source>
        <dbReference type="SAM" id="Phobius"/>
    </source>
</evidence>
<evidence type="ECO:0000313" key="2">
    <source>
        <dbReference type="EMBL" id="QGM99701.1"/>
    </source>
</evidence>
<organism evidence="2 3">
    <name type="scientific">Methylocystis parvus</name>
    <dbReference type="NCBI Taxonomy" id="134"/>
    <lineage>
        <taxon>Bacteria</taxon>
        <taxon>Pseudomonadati</taxon>
        <taxon>Pseudomonadota</taxon>
        <taxon>Alphaproteobacteria</taxon>
        <taxon>Hyphomicrobiales</taxon>
        <taxon>Methylocystaceae</taxon>
        <taxon>Methylocystis</taxon>
    </lineage>
</organism>
<feature type="transmembrane region" description="Helical" evidence="1">
    <location>
        <begin position="6"/>
        <end position="23"/>
    </location>
</feature>
<keyword evidence="1" id="KW-0472">Membrane</keyword>
<dbReference type="Pfam" id="PF09604">
    <property type="entry name" value="Potass_KdpF"/>
    <property type="match status" value="1"/>
</dbReference>
<dbReference type="AlphaFoldDB" id="A0A6B8MAB5"/>
<protein>
    <submittedName>
        <fullName evidence="2">K(+)-transporting ATPase subunit F</fullName>
    </submittedName>
</protein>
<accession>A0A6B8MAB5</accession>
<keyword evidence="1" id="KW-1133">Transmembrane helix</keyword>
<gene>
    <name evidence="2" type="primary">kdpF</name>
    <name evidence="2" type="ORF">F7D14_13620</name>
</gene>
<dbReference type="GO" id="GO:0005886">
    <property type="term" value="C:plasma membrane"/>
    <property type="evidence" value="ECO:0007669"/>
    <property type="project" value="InterPro"/>
</dbReference>
<proteinExistence type="predicted"/>
<sequence>MSEPDIGLIVAVLLGGYLVYSLLRPEKF</sequence>
<dbReference type="Proteomes" id="UP000422569">
    <property type="component" value="Chromosome"/>
</dbReference>
<reference evidence="2 3" key="1">
    <citation type="submission" date="2019-09" db="EMBL/GenBank/DDBJ databases">
        <title>Isolation and complete genome sequencing of Methylocystis species.</title>
        <authorList>
            <person name="Rumah B.L."/>
            <person name="Stead C.E."/>
            <person name="Stevens B.C."/>
            <person name="Minton N.P."/>
            <person name="Grosse-Honebrink A."/>
            <person name="Zhang Y."/>
        </authorList>
    </citation>
    <scope>NUCLEOTIDE SEQUENCE [LARGE SCALE GENOMIC DNA]</scope>
    <source>
        <strain evidence="2 3">BRCS2</strain>
    </source>
</reference>
<evidence type="ECO:0000313" key="3">
    <source>
        <dbReference type="Proteomes" id="UP000422569"/>
    </source>
</evidence>
<dbReference type="GO" id="GO:0008556">
    <property type="term" value="F:P-type potassium transmembrane transporter activity"/>
    <property type="evidence" value="ECO:0007669"/>
    <property type="project" value="InterPro"/>
</dbReference>
<keyword evidence="3" id="KW-1185">Reference proteome</keyword>